<dbReference type="Gene3D" id="1.10.720.160">
    <property type="match status" value="1"/>
</dbReference>
<dbReference type="RefSeq" id="WP_118430597.1">
    <property type="nucleotide sequence ID" value="NZ_CATVWJ010000046.1"/>
</dbReference>
<evidence type="ECO:0000313" key="1">
    <source>
        <dbReference type="EMBL" id="RGS09762.1"/>
    </source>
</evidence>
<proteinExistence type="predicted"/>
<dbReference type="CDD" id="cd24079">
    <property type="entry name" value="ASKHA_NBD_PG1100-like"/>
    <property type="match status" value="1"/>
</dbReference>
<accession>A0A412H961</accession>
<dbReference type="InterPro" id="IPR043129">
    <property type="entry name" value="ATPase_NBD"/>
</dbReference>
<gene>
    <name evidence="1" type="ORF">DWY14_02770</name>
</gene>
<dbReference type="Gene3D" id="3.30.420.40">
    <property type="match status" value="2"/>
</dbReference>
<name>A0A412H961_9BACT</name>
<dbReference type="EMBL" id="QRUY01000004">
    <property type="protein sequence ID" value="RGS09762.1"/>
    <property type="molecule type" value="Genomic_DNA"/>
</dbReference>
<comment type="caution">
    <text evidence="1">The sequence shown here is derived from an EMBL/GenBank/DDBJ whole genome shotgun (WGS) entry which is preliminary data.</text>
</comment>
<protein>
    <submittedName>
        <fullName evidence="1">ATPase</fullName>
    </submittedName>
</protein>
<organism evidence="1 2">
    <name type="scientific">Phocaeicola plebeius</name>
    <dbReference type="NCBI Taxonomy" id="310297"/>
    <lineage>
        <taxon>Bacteria</taxon>
        <taxon>Pseudomonadati</taxon>
        <taxon>Bacteroidota</taxon>
        <taxon>Bacteroidia</taxon>
        <taxon>Bacteroidales</taxon>
        <taxon>Bacteroidaceae</taxon>
        <taxon>Phocaeicola</taxon>
    </lineage>
</organism>
<dbReference type="Proteomes" id="UP000285750">
    <property type="component" value="Unassembled WGS sequence"/>
</dbReference>
<sequence length="290" mass="32536">MILIADSGATKTDWCFGNTLHDCQVVHTEGINPFHLTEEKIKQLLQESLLAQLPFPQEEVKAIFFYGAGCTPEKAGKLSGLLAEAFPHATIQVEGDLLGAARALCKHQPGIACILGTGANSCLYDGQRITHNTPPLGYILGDEGSGAYLGKRFIGDCIKQQLPSGLLEGLLKEYNLTVAEILDKVYRQPQGNRFLASLTPYIYKHKHQPEVREFLIECFGEFFRRNILSYPEHNRIPVSFVGSIAWFFQDELKETARKFNLHTGIFIQSPIQELKGFHLPEKRKCVFTRT</sequence>
<reference evidence="1 2" key="1">
    <citation type="submission" date="2018-08" db="EMBL/GenBank/DDBJ databases">
        <title>A genome reference for cultivated species of the human gut microbiota.</title>
        <authorList>
            <person name="Zou Y."/>
            <person name="Xue W."/>
            <person name="Luo G."/>
        </authorList>
    </citation>
    <scope>NUCLEOTIDE SEQUENCE [LARGE SCALE GENOMIC DNA]</scope>
    <source>
        <strain evidence="1 2">AF24-16AC</strain>
    </source>
</reference>
<dbReference type="InterPro" id="IPR052519">
    <property type="entry name" value="Euk-type_GlcNAc_Kinase"/>
</dbReference>
<dbReference type="SUPFAM" id="SSF53067">
    <property type="entry name" value="Actin-like ATPase domain"/>
    <property type="match status" value="2"/>
</dbReference>
<dbReference type="AlphaFoldDB" id="A0A412H961"/>
<evidence type="ECO:0000313" key="2">
    <source>
        <dbReference type="Proteomes" id="UP000285750"/>
    </source>
</evidence>
<dbReference type="PANTHER" id="PTHR43190:SF3">
    <property type="entry name" value="N-ACETYL-D-GLUCOSAMINE KINASE"/>
    <property type="match status" value="1"/>
</dbReference>
<dbReference type="PANTHER" id="PTHR43190">
    <property type="entry name" value="N-ACETYL-D-GLUCOSAMINE KINASE"/>
    <property type="match status" value="1"/>
</dbReference>